<dbReference type="EMBL" id="CP009817">
    <property type="protein sequence ID" value="ATZ56343.1"/>
    <property type="molecule type" value="Genomic_DNA"/>
</dbReference>
<sequence>MSVTLHTSLGNIKIEVFCDSVPKTAENFLALCASNYYDASPFHRLIPTFMIQTGGPSPSNPLLPSPPPPKGGTSIWNTPFSDEIRPSLRHHARGIVSMANKGPETNGSQFFILFSPAPHLDGQNTVFGHVIGEESFKVLGELEALEVDRKNRPKEKVLIEGVTVHANPLAG</sequence>
<organism evidence="7 8">
    <name type="scientific">Botryotinia fuckeliana (strain B05.10)</name>
    <name type="common">Noble rot fungus</name>
    <name type="synonym">Botrytis cinerea</name>
    <dbReference type="NCBI Taxonomy" id="332648"/>
    <lineage>
        <taxon>Eukaryota</taxon>
        <taxon>Fungi</taxon>
        <taxon>Dikarya</taxon>
        <taxon>Ascomycota</taxon>
        <taxon>Pezizomycotina</taxon>
        <taxon>Leotiomycetes</taxon>
        <taxon>Helotiales</taxon>
        <taxon>Sclerotiniaceae</taxon>
        <taxon>Botrytis</taxon>
    </lineage>
</organism>
<dbReference type="GeneID" id="5435932"/>
<dbReference type="InterPro" id="IPR044666">
    <property type="entry name" value="Cyclophilin_A-like"/>
</dbReference>
<dbReference type="GO" id="GO:0006457">
    <property type="term" value="P:protein folding"/>
    <property type="evidence" value="ECO:0007669"/>
    <property type="project" value="InterPro"/>
</dbReference>
<proteinExistence type="inferred from homology"/>
<dbReference type="InterPro" id="IPR029000">
    <property type="entry name" value="Cyclophilin-like_dom_sf"/>
</dbReference>
<evidence type="ECO:0000256" key="3">
    <source>
        <dbReference type="ARBA" id="ARBA00023235"/>
    </source>
</evidence>
<comment type="similarity">
    <text evidence="4">Belongs to the cyclophilin-type PPIase family. PPIL3 subfamily.</text>
</comment>
<dbReference type="InterPro" id="IPR024936">
    <property type="entry name" value="Cyclophilin-type_PPIase"/>
</dbReference>
<dbReference type="KEGG" id="bfu:BCIN_13g01840"/>
<evidence type="ECO:0000256" key="4">
    <source>
        <dbReference type="ARBA" id="ARBA00038286"/>
    </source>
</evidence>
<dbReference type="Pfam" id="PF00160">
    <property type="entry name" value="Pro_isomerase"/>
    <property type="match status" value="1"/>
</dbReference>
<reference evidence="7 8" key="2">
    <citation type="journal article" date="2012" name="Eukaryot. Cell">
        <title>Genome update of Botrytis cinerea strains B05.10 and T4.</title>
        <authorList>
            <person name="Staats M."/>
            <person name="van Kan J.A."/>
        </authorList>
    </citation>
    <scope>NUCLEOTIDE SEQUENCE [LARGE SCALE GENOMIC DNA]</scope>
    <source>
        <strain evidence="7 8">B05.10</strain>
    </source>
</reference>
<dbReference type="PIRSF" id="PIRSF001467">
    <property type="entry name" value="Peptidylpro_ismrse"/>
    <property type="match status" value="1"/>
</dbReference>
<dbReference type="SUPFAM" id="SSF50891">
    <property type="entry name" value="Cyclophilin-like"/>
    <property type="match status" value="1"/>
</dbReference>
<dbReference type="SMR" id="A0A384K0J4"/>
<evidence type="ECO:0000256" key="5">
    <source>
        <dbReference type="RuleBase" id="RU363019"/>
    </source>
</evidence>
<dbReference type="PRINTS" id="PR00153">
    <property type="entry name" value="CSAPPISMRASE"/>
</dbReference>
<comment type="function">
    <text evidence="5">PPIases accelerate the folding of proteins. It catalyzes the cis-trans isomerization of proline imidic peptide bonds in oligopeptides.</text>
</comment>
<dbReference type="RefSeq" id="XP_024552512.1">
    <property type="nucleotide sequence ID" value="XM_024696699.1"/>
</dbReference>
<reference evidence="7 8" key="3">
    <citation type="journal article" date="2017" name="Mol. Plant Pathol.">
        <title>A gapless genome sequence of the fungus Botrytis cinerea.</title>
        <authorList>
            <person name="Van Kan J.A."/>
            <person name="Stassen J.H."/>
            <person name="Mosbach A."/>
            <person name="Van Der Lee T.A."/>
            <person name="Faino L."/>
            <person name="Farmer A.D."/>
            <person name="Papasotiriou D.G."/>
            <person name="Zhou S."/>
            <person name="Seidl M.F."/>
            <person name="Cottam E."/>
            <person name="Edel D."/>
            <person name="Hahn M."/>
            <person name="Schwartz D.C."/>
            <person name="Dietrich R.A."/>
            <person name="Widdison S."/>
            <person name="Scalliet G."/>
        </authorList>
    </citation>
    <scope>NUCLEOTIDE SEQUENCE [LARGE SCALE GENOMIC DNA]</scope>
    <source>
        <strain evidence="7 8">B05.10</strain>
    </source>
</reference>
<feature type="domain" description="PPIase cyclophilin-type" evidence="6">
    <location>
        <begin position="6"/>
        <end position="164"/>
    </location>
</feature>
<evidence type="ECO:0000256" key="2">
    <source>
        <dbReference type="ARBA" id="ARBA00023110"/>
    </source>
</evidence>
<keyword evidence="3 5" id="KW-0413">Isomerase</keyword>
<evidence type="ECO:0000259" key="6">
    <source>
        <dbReference type="PROSITE" id="PS50072"/>
    </source>
</evidence>
<dbReference type="OrthoDB" id="271386at2759"/>
<dbReference type="PANTHER" id="PTHR45625:SF2">
    <property type="entry name" value="PEPTIDYL-PROLYL CIS-TRANS ISOMERASE-LIKE 3"/>
    <property type="match status" value="1"/>
</dbReference>
<dbReference type="PROSITE" id="PS50072">
    <property type="entry name" value="CSA_PPIASE_2"/>
    <property type="match status" value="1"/>
</dbReference>
<keyword evidence="2 5" id="KW-0697">Rotamase</keyword>
<comment type="catalytic activity">
    <reaction evidence="1 5">
        <text>[protein]-peptidylproline (omega=180) = [protein]-peptidylproline (omega=0)</text>
        <dbReference type="Rhea" id="RHEA:16237"/>
        <dbReference type="Rhea" id="RHEA-COMP:10747"/>
        <dbReference type="Rhea" id="RHEA-COMP:10748"/>
        <dbReference type="ChEBI" id="CHEBI:83833"/>
        <dbReference type="ChEBI" id="CHEBI:83834"/>
        <dbReference type="EC" id="5.2.1.8"/>
    </reaction>
</comment>
<dbReference type="VEuPathDB" id="FungiDB:Bcin13g01840"/>
<dbReference type="GO" id="GO:0003755">
    <property type="term" value="F:peptidyl-prolyl cis-trans isomerase activity"/>
    <property type="evidence" value="ECO:0007669"/>
    <property type="project" value="UniProtKB-UniRule"/>
</dbReference>
<evidence type="ECO:0000313" key="7">
    <source>
        <dbReference type="EMBL" id="ATZ56343.1"/>
    </source>
</evidence>
<dbReference type="InterPro" id="IPR002130">
    <property type="entry name" value="Cyclophilin-type_PPIase_dom"/>
</dbReference>
<dbReference type="PANTHER" id="PTHR45625">
    <property type="entry name" value="PEPTIDYL-PROLYL CIS-TRANS ISOMERASE-RELATED"/>
    <property type="match status" value="1"/>
</dbReference>
<keyword evidence="8" id="KW-1185">Reference proteome</keyword>
<gene>
    <name evidence="7" type="ORF">BCIN_13g01840</name>
</gene>
<evidence type="ECO:0000313" key="8">
    <source>
        <dbReference type="Proteomes" id="UP000001798"/>
    </source>
</evidence>
<dbReference type="PROSITE" id="PS00170">
    <property type="entry name" value="CSA_PPIASE_1"/>
    <property type="match status" value="1"/>
</dbReference>
<dbReference type="Gene3D" id="2.40.100.10">
    <property type="entry name" value="Cyclophilin-like"/>
    <property type="match status" value="1"/>
</dbReference>
<evidence type="ECO:0000256" key="1">
    <source>
        <dbReference type="ARBA" id="ARBA00000971"/>
    </source>
</evidence>
<protein>
    <recommendedName>
        <fullName evidence="5">Peptidyl-prolyl cis-trans isomerase</fullName>
        <shortName evidence="5">PPIase</shortName>
        <ecNumber evidence="5">5.2.1.8</ecNumber>
    </recommendedName>
</protein>
<dbReference type="Proteomes" id="UP000001798">
    <property type="component" value="Chromosome 13"/>
</dbReference>
<dbReference type="AlphaFoldDB" id="A0A384K0J4"/>
<dbReference type="GO" id="GO:0071013">
    <property type="term" value="C:catalytic step 2 spliceosome"/>
    <property type="evidence" value="ECO:0007669"/>
    <property type="project" value="TreeGrafter"/>
</dbReference>
<dbReference type="EC" id="5.2.1.8" evidence="5"/>
<name>A0A384K0J4_BOTFB</name>
<accession>A0A384K0J4</accession>
<dbReference type="InterPro" id="IPR020892">
    <property type="entry name" value="Cyclophilin-type_PPIase_CS"/>
</dbReference>
<reference evidence="7 8" key="1">
    <citation type="journal article" date="2011" name="PLoS Genet.">
        <title>Genomic analysis of the necrotrophic fungal pathogens Sclerotinia sclerotiorum and Botrytis cinerea.</title>
        <authorList>
            <person name="Amselem J."/>
            <person name="Cuomo C.A."/>
            <person name="van Kan J.A."/>
            <person name="Viaud M."/>
            <person name="Benito E.P."/>
            <person name="Couloux A."/>
            <person name="Coutinho P.M."/>
            <person name="de Vries R.P."/>
            <person name="Dyer P.S."/>
            <person name="Fillinger S."/>
            <person name="Fournier E."/>
            <person name="Gout L."/>
            <person name="Hahn M."/>
            <person name="Kohn L."/>
            <person name="Lapalu N."/>
            <person name="Plummer K.M."/>
            <person name="Pradier J.M."/>
            <person name="Quevillon E."/>
            <person name="Sharon A."/>
            <person name="Simon A."/>
            <person name="ten Have A."/>
            <person name="Tudzynski B."/>
            <person name="Tudzynski P."/>
            <person name="Wincker P."/>
            <person name="Andrew M."/>
            <person name="Anthouard V."/>
            <person name="Beever R.E."/>
            <person name="Beffa R."/>
            <person name="Benoit I."/>
            <person name="Bouzid O."/>
            <person name="Brault B."/>
            <person name="Chen Z."/>
            <person name="Choquer M."/>
            <person name="Collemare J."/>
            <person name="Cotton P."/>
            <person name="Danchin E.G."/>
            <person name="Da Silva C."/>
            <person name="Gautier A."/>
            <person name="Giraud C."/>
            <person name="Giraud T."/>
            <person name="Gonzalez C."/>
            <person name="Grossetete S."/>
            <person name="Guldener U."/>
            <person name="Henrissat B."/>
            <person name="Howlett B.J."/>
            <person name="Kodira C."/>
            <person name="Kretschmer M."/>
            <person name="Lappartient A."/>
            <person name="Leroch M."/>
            <person name="Levis C."/>
            <person name="Mauceli E."/>
            <person name="Neuveglise C."/>
            <person name="Oeser B."/>
            <person name="Pearson M."/>
            <person name="Poulain J."/>
            <person name="Poussereau N."/>
            <person name="Quesneville H."/>
            <person name="Rascle C."/>
            <person name="Schumacher J."/>
            <person name="Segurens B."/>
            <person name="Sexton A."/>
            <person name="Silva E."/>
            <person name="Sirven C."/>
            <person name="Soanes D.M."/>
            <person name="Talbot N.J."/>
            <person name="Templeton M."/>
            <person name="Yandava C."/>
            <person name="Yarden O."/>
            <person name="Zeng Q."/>
            <person name="Rollins J.A."/>
            <person name="Lebrun M.H."/>
            <person name="Dickman M."/>
        </authorList>
    </citation>
    <scope>NUCLEOTIDE SEQUENCE [LARGE SCALE GENOMIC DNA]</scope>
    <source>
        <strain evidence="7 8">B05.10</strain>
    </source>
</reference>